<evidence type="ECO:0000313" key="3">
    <source>
        <dbReference type="WBParaSite" id="L893_g6459.t1"/>
    </source>
</evidence>
<dbReference type="Proteomes" id="UP000095287">
    <property type="component" value="Unplaced"/>
</dbReference>
<evidence type="ECO:0000313" key="2">
    <source>
        <dbReference type="Proteomes" id="UP000095287"/>
    </source>
</evidence>
<reference evidence="3" key="1">
    <citation type="submission" date="2016-11" db="UniProtKB">
        <authorList>
            <consortium name="WormBaseParasite"/>
        </authorList>
    </citation>
    <scope>IDENTIFICATION</scope>
</reference>
<feature type="region of interest" description="Disordered" evidence="1">
    <location>
        <begin position="1"/>
        <end position="21"/>
    </location>
</feature>
<evidence type="ECO:0000256" key="1">
    <source>
        <dbReference type="SAM" id="MobiDB-lite"/>
    </source>
</evidence>
<dbReference type="WBParaSite" id="L893_g6459.t1">
    <property type="protein sequence ID" value="L893_g6459.t1"/>
    <property type="gene ID" value="L893_g6459"/>
</dbReference>
<organism evidence="2 3">
    <name type="scientific">Steinernema glaseri</name>
    <dbReference type="NCBI Taxonomy" id="37863"/>
    <lineage>
        <taxon>Eukaryota</taxon>
        <taxon>Metazoa</taxon>
        <taxon>Ecdysozoa</taxon>
        <taxon>Nematoda</taxon>
        <taxon>Chromadorea</taxon>
        <taxon>Rhabditida</taxon>
        <taxon>Tylenchina</taxon>
        <taxon>Panagrolaimomorpha</taxon>
        <taxon>Strongyloidoidea</taxon>
        <taxon>Steinernematidae</taxon>
        <taxon>Steinernema</taxon>
    </lineage>
</organism>
<sequence length="81" mass="9111">MTTGGQLLLGADRNEGDPSHRKLPLLHTSIDTVLNDIITMTTIMRYICKESEQYASSSHCFNIVPLHSRSNYTMYQPGARL</sequence>
<protein>
    <submittedName>
        <fullName evidence="3">Uncharacterized protein</fullName>
    </submittedName>
</protein>
<keyword evidence="2" id="KW-1185">Reference proteome</keyword>
<accession>A0A1I8AK81</accession>
<name>A0A1I8AK81_9BILA</name>
<dbReference type="AlphaFoldDB" id="A0A1I8AK81"/>
<proteinExistence type="predicted"/>